<dbReference type="GeneID" id="81125276"/>
<dbReference type="RefSeq" id="WP_284030443.1">
    <property type="nucleotide sequence ID" value="NZ_CP126154.1"/>
</dbReference>
<evidence type="ECO:0000313" key="4">
    <source>
        <dbReference type="EMBL" id="MFC7069524.1"/>
    </source>
</evidence>
<organism evidence="4 5">
    <name type="scientific">Halobaculum lipolyticum</name>
    <dbReference type="NCBI Taxonomy" id="3032001"/>
    <lineage>
        <taxon>Archaea</taxon>
        <taxon>Methanobacteriati</taxon>
        <taxon>Methanobacteriota</taxon>
        <taxon>Stenosarchaea group</taxon>
        <taxon>Halobacteria</taxon>
        <taxon>Halobacteriales</taxon>
        <taxon>Haloferacaceae</taxon>
        <taxon>Halobaculum</taxon>
    </lineage>
</organism>
<keyword evidence="5" id="KW-1185">Reference proteome</keyword>
<name>A0ABD5W865_9EURY</name>
<protein>
    <submittedName>
        <fullName evidence="4">SHOCT domain-containing protein</fullName>
    </submittedName>
</protein>
<dbReference type="AlphaFoldDB" id="A0ABD5W865"/>
<keyword evidence="2" id="KW-1133">Transmembrane helix</keyword>
<accession>A0ABD5W865</accession>
<dbReference type="InterPro" id="IPR018649">
    <property type="entry name" value="SHOCT"/>
</dbReference>
<sequence length="141" mass="15405">MNDRTRRLVDVAPGIVAVATFGAVALAAILGFESAVPVLAVLGWFVLTPLSAILGHVLVPDEEGEDATETTPESAPNPTPESDPVERLRERYAAGDIDEEEFERRLDLLLDTEGVDAVTARERLRSRETDHESAAEVERER</sequence>
<dbReference type="EMBL" id="JBHTAH010000005">
    <property type="protein sequence ID" value="MFC7069524.1"/>
    <property type="molecule type" value="Genomic_DNA"/>
</dbReference>
<comment type="caution">
    <text evidence="4">The sequence shown here is derived from an EMBL/GenBank/DDBJ whole genome shotgun (WGS) entry which is preliminary data.</text>
</comment>
<gene>
    <name evidence="4" type="ORF">ACFQL9_07720</name>
</gene>
<feature type="region of interest" description="Disordered" evidence="1">
    <location>
        <begin position="61"/>
        <end position="87"/>
    </location>
</feature>
<evidence type="ECO:0000259" key="3">
    <source>
        <dbReference type="Pfam" id="PF09851"/>
    </source>
</evidence>
<dbReference type="Proteomes" id="UP001596461">
    <property type="component" value="Unassembled WGS sequence"/>
</dbReference>
<keyword evidence="2" id="KW-0472">Membrane</keyword>
<feature type="transmembrane region" description="Helical" evidence="2">
    <location>
        <begin position="12"/>
        <end position="32"/>
    </location>
</feature>
<feature type="region of interest" description="Disordered" evidence="1">
    <location>
        <begin position="119"/>
        <end position="141"/>
    </location>
</feature>
<keyword evidence="2" id="KW-0812">Transmembrane</keyword>
<proteinExistence type="predicted"/>
<evidence type="ECO:0000313" key="5">
    <source>
        <dbReference type="Proteomes" id="UP001596461"/>
    </source>
</evidence>
<feature type="domain" description="SHOCT" evidence="3">
    <location>
        <begin position="83"/>
        <end position="110"/>
    </location>
</feature>
<reference evidence="4 5" key="1">
    <citation type="journal article" date="2019" name="Int. J. Syst. Evol. Microbiol.">
        <title>The Global Catalogue of Microorganisms (GCM) 10K type strain sequencing project: providing services to taxonomists for standard genome sequencing and annotation.</title>
        <authorList>
            <consortium name="The Broad Institute Genomics Platform"/>
            <consortium name="The Broad Institute Genome Sequencing Center for Infectious Disease"/>
            <person name="Wu L."/>
            <person name="Ma J."/>
        </authorList>
    </citation>
    <scope>NUCLEOTIDE SEQUENCE [LARGE SCALE GENOMIC DNA]</scope>
    <source>
        <strain evidence="4 5">DT31</strain>
    </source>
</reference>
<evidence type="ECO:0000256" key="2">
    <source>
        <dbReference type="SAM" id="Phobius"/>
    </source>
</evidence>
<evidence type="ECO:0000256" key="1">
    <source>
        <dbReference type="SAM" id="MobiDB-lite"/>
    </source>
</evidence>
<feature type="transmembrane region" description="Helical" evidence="2">
    <location>
        <begin position="38"/>
        <end position="59"/>
    </location>
</feature>
<dbReference type="Pfam" id="PF09851">
    <property type="entry name" value="SHOCT"/>
    <property type="match status" value="1"/>
</dbReference>